<feature type="compositionally biased region" description="Basic and acidic residues" evidence="1">
    <location>
        <begin position="8"/>
        <end position="20"/>
    </location>
</feature>
<feature type="region of interest" description="Disordered" evidence="1">
    <location>
        <begin position="1"/>
        <end position="26"/>
    </location>
</feature>
<feature type="compositionally biased region" description="Basic residues" evidence="1">
    <location>
        <begin position="241"/>
        <end position="256"/>
    </location>
</feature>
<feature type="region of interest" description="Disordered" evidence="1">
    <location>
        <begin position="186"/>
        <end position="256"/>
    </location>
</feature>
<reference evidence="2" key="1">
    <citation type="submission" date="2024-05" db="EMBL/GenBank/DDBJ databases">
        <title>Whole genome shotgun sequence of Streptomyces hygroscopicus NBRC 113678.</title>
        <authorList>
            <person name="Komaki H."/>
            <person name="Tamura T."/>
        </authorList>
    </citation>
    <scope>NUCLEOTIDE SEQUENCE</scope>
    <source>
        <strain evidence="2">N11-34</strain>
    </source>
</reference>
<feature type="region of interest" description="Disordered" evidence="1">
    <location>
        <begin position="347"/>
        <end position="372"/>
    </location>
</feature>
<dbReference type="RefSeq" id="WP_236260076.1">
    <property type="nucleotide sequence ID" value="NZ_BNEK01000007.1"/>
</dbReference>
<sequence>MQYAHPSCQHDDPRTGDSHGKSTPKVGTQCTEHIRVAPAQQWISTTAGRIATDPYSWMQAVHWISGSGLYTPSRTHGPKWGETTIRLAQELSALKECRPGIAYLTRKLKASARTVKYHLDMLREAGLLVYRIKGSRITSSIRQASEYERVIPAEFDTALGVRTIGEGVQRRPVGIAEEHRSAIGKLAKKAARKVRRKRSRKPSSSRDRCTPMQGGTSMSSPTALTHSPSESKLASGSRKSPTPKKPKRAKRTLNRVGRRYQLARELIQQIGWLSGASVPRIAWIVKDVADAGWTAHEVIAFLDTTAEPEHGTRRPSGLLGYRLKGVTNLPGWQTREQRGAAVETMRESRRAEHARHDRGPAGGWDTSNWQESGSKAVQRTFTEAMANVRRGLQQRQQHEAQDEELFTIDTEAPQTMRIEDFSRELVLQMRAAAENDPGLIFESIRTIGERDTRRLYTNRLVSQTLADHALNGALA</sequence>
<dbReference type="EMBL" id="BNEK01000007">
    <property type="protein sequence ID" value="GHJ34256.1"/>
    <property type="molecule type" value="Genomic_DNA"/>
</dbReference>
<gene>
    <name evidence="2" type="ORF">TPA0910_86890</name>
</gene>
<protein>
    <recommendedName>
        <fullName evidence="4">Transcriptional regulator</fullName>
    </recommendedName>
</protein>
<keyword evidence="3" id="KW-1185">Reference proteome</keyword>
<proteinExistence type="predicted"/>
<comment type="caution">
    <text evidence="2">The sequence shown here is derived from an EMBL/GenBank/DDBJ whole genome shotgun (WGS) entry which is preliminary data.</text>
</comment>
<accession>A0ABQ3UF72</accession>
<feature type="compositionally biased region" description="Basic residues" evidence="1">
    <location>
        <begin position="186"/>
        <end position="203"/>
    </location>
</feature>
<evidence type="ECO:0000313" key="3">
    <source>
        <dbReference type="Proteomes" id="UP001054854"/>
    </source>
</evidence>
<feature type="compositionally biased region" description="Polar residues" evidence="1">
    <location>
        <begin position="213"/>
        <end position="234"/>
    </location>
</feature>
<evidence type="ECO:0000256" key="1">
    <source>
        <dbReference type="SAM" id="MobiDB-lite"/>
    </source>
</evidence>
<feature type="compositionally biased region" description="Basic and acidic residues" evidence="1">
    <location>
        <begin position="347"/>
        <end position="359"/>
    </location>
</feature>
<dbReference type="Proteomes" id="UP001054854">
    <property type="component" value="Unassembled WGS sequence"/>
</dbReference>
<evidence type="ECO:0008006" key="4">
    <source>
        <dbReference type="Google" id="ProtNLM"/>
    </source>
</evidence>
<organism evidence="2 3">
    <name type="scientific">Streptomyces hygroscopicus</name>
    <dbReference type="NCBI Taxonomy" id="1912"/>
    <lineage>
        <taxon>Bacteria</taxon>
        <taxon>Bacillati</taxon>
        <taxon>Actinomycetota</taxon>
        <taxon>Actinomycetes</taxon>
        <taxon>Kitasatosporales</taxon>
        <taxon>Streptomycetaceae</taxon>
        <taxon>Streptomyces</taxon>
        <taxon>Streptomyces violaceusniger group</taxon>
    </lineage>
</organism>
<evidence type="ECO:0000313" key="2">
    <source>
        <dbReference type="EMBL" id="GHJ34256.1"/>
    </source>
</evidence>
<name>A0ABQ3UF72_STRHY</name>